<dbReference type="GO" id="GO:0004359">
    <property type="term" value="F:glutaminase activity"/>
    <property type="evidence" value="ECO:0007669"/>
    <property type="project" value="UniProtKB-EC"/>
</dbReference>
<dbReference type="InterPro" id="IPR029062">
    <property type="entry name" value="Class_I_gatase-like"/>
</dbReference>
<dbReference type="EMBL" id="OCNH01000001">
    <property type="protein sequence ID" value="SOD81258.1"/>
    <property type="molecule type" value="Genomic_DNA"/>
</dbReference>
<feature type="active site" description="Nucleophile" evidence="10 11">
    <location>
        <position position="86"/>
    </location>
</feature>
<keyword evidence="5 10" id="KW-0315">Glutamine amidotransferase</keyword>
<keyword evidence="7 10" id="KW-0456">Lyase</keyword>
<keyword evidence="14" id="KW-1185">Reference proteome</keyword>
<keyword evidence="13" id="KW-0808">Transferase</keyword>
<evidence type="ECO:0000256" key="5">
    <source>
        <dbReference type="ARBA" id="ARBA00022962"/>
    </source>
</evidence>
<evidence type="ECO:0000256" key="6">
    <source>
        <dbReference type="ARBA" id="ARBA00023102"/>
    </source>
</evidence>
<dbReference type="AlphaFoldDB" id="A0A286FDF4"/>
<dbReference type="InterPro" id="IPR017926">
    <property type="entry name" value="GATASE"/>
</dbReference>
<dbReference type="PROSITE" id="PS51273">
    <property type="entry name" value="GATASE_TYPE_1"/>
    <property type="match status" value="1"/>
</dbReference>
<keyword evidence="6 10" id="KW-0368">Histidine biosynthesis</keyword>
<comment type="subcellular location">
    <subcellularLocation>
        <location evidence="10">Cytoplasm</location>
    </subcellularLocation>
</comment>
<dbReference type="CDD" id="cd01748">
    <property type="entry name" value="GATase1_IGP_Synthase"/>
    <property type="match status" value="1"/>
</dbReference>
<dbReference type="InterPro" id="IPR010139">
    <property type="entry name" value="Imidazole-glycPsynth_HisH"/>
</dbReference>
<dbReference type="PANTHER" id="PTHR42701">
    <property type="entry name" value="IMIDAZOLE GLYCEROL PHOSPHATE SYNTHASE SUBUNIT HISH"/>
    <property type="match status" value="1"/>
</dbReference>
<evidence type="ECO:0000313" key="14">
    <source>
        <dbReference type="Proteomes" id="UP000219452"/>
    </source>
</evidence>
<feature type="active site" evidence="10 11">
    <location>
        <position position="193"/>
    </location>
</feature>
<comment type="pathway">
    <text evidence="1 10">Amino-acid biosynthesis; L-histidine biosynthesis; L-histidine from 5-phospho-alpha-D-ribose 1-diphosphate: step 5/9.</text>
</comment>
<comment type="function">
    <text evidence="10">IGPS catalyzes the conversion of PRFAR and glutamine to IGP, AICAR and glutamate. The HisH subunit catalyzes the hydrolysis of glutamine to glutamate and ammonia as part of the synthesis of IGP and AICAR. The resulting ammonia molecule is channeled to the active site of HisF.</text>
</comment>
<comment type="catalytic activity">
    <reaction evidence="9 10">
        <text>L-glutamine + H2O = L-glutamate + NH4(+)</text>
        <dbReference type="Rhea" id="RHEA:15889"/>
        <dbReference type="ChEBI" id="CHEBI:15377"/>
        <dbReference type="ChEBI" id="CHEBI:28938"/>
        <dbReference type="ChEBI" id="CHEBI:29985"/>
        <dbReference type="ChEBI" id="CHEBI:58359"/>
        <dbReference type="EC" id="3.5.1.2"/>
    </reaction>
</comment>
<evidence type="ECO:0000313" key="13">
    <source>
        <dbReference type="EMBL" id="SOD81258.1"/>
    </source>
</evidence>
<dbReference type="GO" id="GO:0000105">
    <property type="term" value="P:L-histidine biosynthetic process"/>
    <property type="evidence" value="ECO:0007669"/>
    <property type="project" value="UniProtKB-UniRule"/>
</dbReference>
<evidence type="ECO:0000259" key="12">
    <source>
        <dbReference type="Pfam" id="PF00117"/>
    </source>
</evidence>
<comment type="catalytic activity">
    <reaction evidence="8 10">
        <text>5-[(5-phospho-1-deoxy-D-ribulos-1-ylimino)methylamino]-1-(5-phospho-beta-D-ribosyl)imidazole-4-carboxamide + L-glutamine = D-erythro-1-(imidazol-4-yl)glycerol 3-phosphate + 5-amino-1-(5-phospho-beta-D-ribosyl)imidazole-4-carboxamide + L-glutamate + H(+)</text>
        <dbReference type="Rhea" id="RHEA:24793"/>
        <dbReference type="ChEBI" id="CHEBI:15378"/>
        <dbReference type="ChEBI" id="CHEBI:29985"/>
        <dbReference type="ChEBI" id="CHEBI:58278"/>
        <dbReference type="ChEBI" id="CHEBI:58359"/>
        <dbReference type="ChEBI" id="CHEBI:58475"/>
        <dbReference type="ChEBI" id="CHEBI:58525"/>
        <dbReference type="EC" id="4.3.2.10"/>
    </reaction>
</comment>
<comment type="subunit">
    <text evidence="2 10">Heterodimer of HisH and HisF.</text>
</comment>
<evidence type="ECO:0000256" key="8">
    <source>
        <dbReference type="ARBA" id="ARBA00047838"/>
    </source>
</evidence>
<reference evidence="14" key="1">
    <citation type="submission" date="2017-09" db="EMBL/GenBank/DDBJ databases">
        <authorList>
            <person name="Varghese N."/>
            <person name="Submissions S."/>
        </authorList>
    </citation>
    <scope>NUCLEOTIDE SEQUENCE [LARGE SCALE GENOMIC DNA]</scope>
    <source>
        <strain evidence="14">DSM 29961</strain>
    </source>
</reference>
<evidence type="ECO:0000256" key="4">
    <source>
        <dbReference type="ARBA" id="ARBA00022801"/>
    </source>
</evidence>
<organism evidence="13 14">
    <name type="scientific">Spirosoma fluviale</name>
    <dbReference type="NCBI Taxonomy" id="1597977"/>
    <lineage>
        <taxon>Bacteria</taxon>
        <taxon>Pseudomonadati</taxon>
        <taxon>Bacteroidota</taxon>
        <taxon>Cytophagia</taxon>
        <taxon>Cytophagales</taxon>
        <taxon>Cytophagaceae</taxon>
        <taxon>Spirosoma</taxon>
    </lineage>
</organism>
<keyword evidence="10" id="KW-0963">Cytoplasm</keyword>
<evidence type="ECO:0000256" key="9">
    <source>
        <dbReference type="ARBA" id="ARBA00049534"/>
    </source>
</evidence>
<feature type="active site" evidence="10 11">
    <location>
        <position position="191"/>
    </location>
</feature>
<dbReference type="NCBIfam" id="TIGR01855">
    <property type="entry name" value="IMP_synth_hisH"/>
    <property type="match status" value="1"/>
</dbReference>
<evidence type="ECO:0000256" key="7">
    <source>
        <dbReference type="ARBA" id="ARBA00023239"/>
    </source>
</evidence>
<dbReference type="Gene3D" id="3.40.50.880">
    <property type="match status" value="1"/>
</dbReference>
<sequence length="218" mass="24564">MQTEEDNIVIIDYGMGNLRSVQKTFDRLCPNASISSDCRKIAHATKLVLPGVGHFANGVKRLKESGIWEVLNHKVLIDKTPVLGICLGMQLMARSSEEGDTEGLGWFDADVVRFQVRDTLTYKVPHMGWNTAEPTRASPFLAGVPDTAMFYFVHSYHVVCREPRDVLAMTTYDYPFASVIEKSNIVGAQFHPEKSHDWGQKLIENFIRFTPPQPLPLK</sequence>
<protein>
    <recommendedName>
        <fullName evidence="10">Imidazole glycerol phosphate synthase subunit HisH</fullName>
        <ecNumber evidence="10">4.3.2.10</ecNumber>
    </recommendedName>
    <alternativeName>
        <fullName evidence="10">IGP synthase glutaminase subunit</fullName>
        <ecNumber evidence="10">3.5.1.2</ecNumber>
    </alternativeName>
    <alternativeName>
        <fullName evidence="10">IGP synthase subunit HisH</fullName>
    </alternativeName>
    <alternativeName>
        <fullName evidence="10">ImGP synthase subunit HisH</fullName>
        <shortName evidence="10">IGPS subunit HisH</shortName>
    </alternativeName>
</protein>
<evidence type="ECO:0000256" key="3">
    <source>
        <dbReference type="ARBA" id="ARBA00022605"/>
    </source>
</evidence>
<dbReference type="Proteomes" id="UP000219452">
    <property type="component" value="Unassembled WGS sequence"/>
</dbReference>
<dbReference type="OrthoDB" id="9807137at2"/>
<evidence type="ECO:0000256" key="1">
    <source>
        <dbReference type="ARBA" id="ARBA00005091"/>
    </source>
</evidence>
<keyword evidence="4 10" id="KW-0378">Hydrolase</keyword>
<dbReference type="GO" id="GO:0016829">
    <property type="term" value="F:lyase activity"/>
    <property type="evidence" value="ECO:0007669"/>
    <property type="project" value="UniProtKB-KW"/>
</dbReference>
<evidence type="ECO:0000256" key="11">
    <source>
        <dbReference type="PIRSR" id="PIRSR000495-1"/>
    </source>
</evidence>
<name>A0A286FDF4_9BACT</name>
<evidence type="ECO:0000256" key="10">
    <source>
        <dbReference type="HAMAP-Rule" id="MF_00278"/>
    </source>
</evidence>
<dbReference type="SUPFAM" id="SSF52317">
    <property type="entry name" value="Class I glutamine amidotransferase-like"/>
    <property type="match status" value="1"/>
</dbReference>
<dbReference type="GO" id="GO:0000107">
    <property type="term" value="F:imidazoleglycerol-phosphate synthase activity"/>
    <property type="evidence" value="ECO:0007669"/>
    <property type="project" value="UniProtKB-UniRule"/>
</dbReference>
<dbReference type="EC" id="3.5.1.2" evidence="10"/>
<dbReference type="HAMAP" id="MF_00278">
    <property type="entry name" value="HisH"/>
    <property type="match status" value="1"/>
</dbReference>
<accession>A0A286FDF4</accession>
<keyword evidence="3 10" id="KW-0028">Amino-acid biosynthesis</keyword>
<dbReference type="GO" id="GO:0005737">
    <property type="term" value="C:cytoplasm"/>
    <property type="evidence" value="ECO:0007669"/>
    <property type="project" value="UniProtKB-SubCell"/>
</dbReference>
<dbReference type="UniPathway" id="UPA00031">
    <property type="reaction ID" value="UER00010"/>
</dbReference>
<dbReference type="RefSeq" id="WP_097125338.1">
    <property type="nucleotide sequence ID" value="NZ_OCNH01000001.1"/>
</dbReference>
<gene>
    <name evidence="10" type="primary">hisH</name>
    <name evidence="13" type="ORF">SAMN06269250_1728</name>
</gene>
<evidence type="ECO:0000256" key="2">
    <source>
        <dbReference type="ARBA" id="ARBA00011152"/>
    </source>
</evidence>
<dbReference type="PANTHER" id="PTHR42701:SF1">
    <property type="entry name" value="IMIDAZOLE GLYCEROL PHOSPHATE SYNTHASE SUBUNIT HISH"/>
    <property type="match status" value="1"/>
</dbReference>
<dbReference type="PIRSF" id="PIRSF000495">
    <property type="entry name" value="Amidotransf_hisH"/>
    <property type="match status" value="1"/>
</dbReference>
<feature type="domain" description="Glutamine amidotransferase" evidence="12">
    <location>
        <begin position="45"/>
        <end position="207"/>
    </location>
</feature>
<proteinExistence type="inferred from homology"/>
<dbReference type="EC" id="4.3.2.10" evidence="10"/>
<dbReference type="Pfam" id="PF00117">
    <property type="entry name" value="GATase"/>
    <property type="match status" value="1"/>
</dbReference>